<dbReference type="Pfam" id="PF02575">
    <property type="entry name" value="YbaB_DNA_bd"/>
    <property type="match status" value="1"/>
</dbReference>
<comment type="caution">
    <text evidence="1">The sequence shown here is derived from an EMBL/GenBank/DDBJ whole genome shotgun (WGS) entry which is preliminary data.</text>
</comment>
<name>A0ABN2U7P6_9ACTN</name>
<dbReference type="Gene3D" id="3.30.1310.10">
    <property type="entry name" value="Nucleoid-associated protein YbaB-like domain"/>
    <property type="match status" value="1"/>
</dbReference>
<gene>
    <name evidence="1" type="ORF">GCM10009839_32580</name>
</gene>
<evidence type="ECO:0000313" key="2">
    <source>
        <dbReference type="Proteomes" id="UP001500751"/>
    </source>
</evidence>
<dbReference type="SUPFAM" id="SSF82607">
    <property type="entry name" value="YbaB-like"/>
    <property type="match status" value="1"/>
</dbReference>
<keyword evidence="2" id="KW-1185">Reference proteome</keyword>
<dbReference type="Proteomes" id="UP001500751">
    <property type="component" value="Unassembled WGS sequence"/>
</dbReference>
<dbReference type="InterPro" id="IPR036894">
    <property type="entry name" value="YbaB-like_sf"/>
</dbReference>
<evidence type="ECO:0008006" key="3">
    <source>
        <dbReference type="Google" id="ProtNLM"/>
    </source>
</evidence>
<accession>A0ABN2U7P6</accession>
<dbReference type="RefSeq" id="WP_344666445.1">
    <property type="nucleotide sequence ID" value="NZ_BAAAQN010000016.1"/>
</dbReference>
<reference evidence="1 2" key="1">
    <citation type="journal article" date="2019" name="Int. J. Syst. Evol. Microbiol.">
        <title>The Global Catalogue of Microorganisms (GCM) 10K type strain sequencing project: providing services to taxonomists for standard genome sequencing and annotation.</title>
        <authorList>
            <consortium name="The Broad Institute Genomics Platform"/>
            <consortium name="The Broad Institute Genome Sequencing Center for Infectious Disease"/>
            <person name="Wu L."/>
            <person name="Ma J."/>
        </authorList>
    </citation>
    <scope>NUCLEOTIDE SEQUENCE [LARGE SCALE GENOMIC DNA]</scope>
    <source>
        <strain evidence="1 2">JCM 16014</strain>
    </source>
</reference>
<evidence type="ECO:0000313" key="1">
    <source>
        <dbReference type="EMBL" id="GAA2030357.1"/>
    </source>
</evidence>
<sequence>MERSSPRVMEMRARLEEALAGIEERRAGLDRARASLADAETSSTSRDHVVTVTVSARGVLQRVKFNGTRYRSMPAAELENSIVEAVAAARAEMAGRVTEVFRPFLPEGSDLPARMAGSEPGRP</sequence>
<dbReference type="InterPro" id="IPR004401">
    <property type="entry name" value="YbaB/EbfC"/>
</dbReference>
<proteinExistence type="predicted"/>
<dbReference type="EMBL" id="BAAAQN010000016">
    <property type="protein sequence ID" value="GAA2030357.1"/>
    <property type="molecule type" value="Genomic_DNA"/>
</dbReference>
<organism evidence="1 2">
    <name type="scientific">Catenulispora yoronensis</name>
    <dbReference type="NCBI Taxonomy" id="450799"/>
    <lineage>
        <taxon>Bacteria</taxon>
        <taxon>Bacillati</taxon>
        <taxon>Actinomycetota</taxon>
        <taxon>Actinomycetes</taxon>
        <taxon>Catenulisporales</taxon>
        <taxon>Catenulisporaceae</taxon>
        <taxon>Catenulispora</taxon>
    </lineage>
</organism>
<protein>
    <recommendedName>
        <fullName evidence="3">YbaB/EbfC family nucleoid-associated protein</fullName>
    </recommendedName>
</protein>